<organism evidence="2 3">
    <name type="scientific">Oceanobacillus luteolus</name>
    <dbReference type="NCBI Taxonomy" id="1274358"/>
    <lineage>
        <taxon>Bacteria</taxon>
        <taxon>Bacillati</taxon>
        <taxon>Bacillota</taxon>
        <taxon>Bacilli</taxon>
        <taxon>Bacillales</taxon>
        <taxon>Bacillaceae</taxon>
        <taxon>Oceanobacillus</taxon>
    </lineage>
</organism>
<name>A0ABW4HPX6_9BACI</name>
<sequence length="129" mass="14350">MRWLIIGFGVFSLIEIGLLIWIGSNTGVWPLLLFIILTALLGFAVGRKQGFKTWERASQSMQSNQVPAAEIVDGLCIIVGSLLLIAPGLISDIIGLTFLLPFSRSMCKRIVSKLLYKLVQKGPIIYRRF</sequence>
<dbReference type="InterPro" id="IPR007313">
    <property type="entry name" value="FxsA"/>
</dbReference>
<gene>
    <name evidence="2" type="ORF">ACFSBH_07740</name>
</gene>
<evidence type="ECO:0000256" key="1">
    <source>
        <dbReference type="SAM" id="Phobius"/>
    </source>
</evidence>
<dbReference type="RefSeq" id="WP_379596965.1">
    <property type="nucleotide sequence ID" value="NZ_JBHUDE010000039.1"/>
</dbReference>
<dbReference type="PANTHER" id="PTHR35335:SF1">
    <property type="entry name" value="UPF0716 PROTEIN FXSA"/>
    <property type="match status" value="1"/>
</dbReference>
<feature type="transmembrane region" description="Helical" evidence="1">
    <location>
        <begin position="67"/>
        <end position="90"/>
    </location>
</feature>
<keyword evidence="1" id="KW-1133">Transmembrane helix</keyword>
<comment type="caution">
    <text evidence="2">The sequence shown here is derived from an EMBL/GenBank/DDBJ whole genome shotgun (WGS) entry which is preliminary data.</text>
</comment>
<keyword evidence="1" id="KW-0812">Transmembrane</keyword>
<protein>
    <submittedName>
        <fullName evidence="2">FxsA family protein</fullName>
    </submittedName>
</protein>
<accession>A0ABW4HPX6</accession>
<dbReference type="Proteomes" id="UP001597221">
    <property type="component" value="Unassembled WGS sequence"/>
</dbReference>
<dbReference type="NCBIfam" id="NF008528">
    <property type="entry name" value="PRK11463.1-2"/>
    <property type="match status" value="1"/>
</dbReference>
<proteinExistence type="predicted"/>
<feature type="transmembrane region" description="Helical" evidence="1">
    <location>
        <begin position="5"/>
        <end position="22"/>
    </location>
</feature>
<evidence type="ECO:0000313" key="3">
    <source>
        <dbReference type="Proteomes" id="UP001597221"/>
    </source>
</evidence>
<evidence type="ECO:0000313" key="2">
    <source>
        <dbReference type="EMBL" id="MFD1607539.1"/>
    </source>
</evidence>
<dbReference type="PANTHER" id="PTHR35335">
    <property type="entry name" value="UPF0716 PROTEIN FXSA"/>
    <property type="match status" value="1"/>
</dbReference>
<dbReference type="Pfam" id="PF04186">
    <property type="entry name" value="FxsA"/>
    <property type="match status" value="1"/>
</dbReference>
<dbReference type="EMBL" id="JBHUDE010000039">
    <property type="protein sequence ID" value="MFD1607539.1"/>
    <property type="molecule type" value="Genomic_DNA"/>
</dbReference>
<feature type="transmembrane region" description="Helical" evidence="1">
    <location>
        <begin position="28"/>
        <end position="46"/>
    </location>
</feature>
<keyword evidence="1" id="KW-0472">Membrane</keyword>
<keyword evidence="3" id="KW-1185">Reference proteome</keyword>
<reference evidence="3" key="1">
    <citation type="journal article" date="2019" name="Int. J. Syst. Evol. Microbiol.">
        <title>The Global Catalogue of Microorganisms (GCM) 10K type strain sequencing project: providing services to taxonomists for standard genome sequencing and annotation.</title>
        <authorList>
            <consortium name="The Broad Institute Genomics Platform"/>
            <consortium name="The Broad Institute Genome Sequencing Center for Infectious Disease"/>
            <person name="Wu L."/>
            <person name="Ma J."/>
        </authorList>
    </citation>
    <scope>NUCLEOTIDE SEQUENCE [LARGE SCALE GENOMIC DNA]</scope>
    <source>
        <strain evidence="3">CGMCC 1.12376</strain>
    </source>
</reference>